<keyword evidence="1" id="KW-0813">Transport</keyword>
<dbReference type="EMBL" id="JBEDNZ010000001">
    <property type="protein sequence ID" value="KAL0852426.1"/>
    <property type="molecule type" value="Genomic_DNA"/>
</dbReference>
<dbReference type="InterPro" id="IPR039782">
    <property type="entry name" value="VPS13B"/>
</dbReference>
<feature type="compositionally biased region" description="Polar residues" evidence="2">
    <location>
        <begin position="895"/>
        <end position="909"/>
    </location>
</feature>
<comment type="caution">
    <text evidence="4">The sequence shown here is derived from an EMBL/GenBank/DDBJ whole genome shotgun (WGS) entry which is preliminary data.</text>
</comment>
<feature type="region of interest" description="Disordered" evidence="2">
    <location>
        <begin position="3358"/>
        <end position="3379"/>
    </location>
</feature>
<feature type="compositionally biased region" description="Polar residues" evidence="2">
    <location>
        <begin position="276"/>
        <end position="294"/>
    </location>
</feature>
<evidence type="ECO:0000256" key="2">
    <source>
        <dbReference type="SAM" id="MobiDB-lite"/>
    </source>
</evidence>
<feature type="region of interest" description="Disordered" evidence="2">
    <location>
        <begin position="463"/>
        <end position="486"/>
    </location>
</feature>
<reference evidence="4 5" key="1">
    <citation type="submission" date="2024-06" db="EMBL/GenBank/DDBJ databases">
        <title>A chromosome-level genome assembly of beet webworm, Loxostege sticticalis.</title>
        <authorList>
            <person name="Zhang Y."/>
        </authorList>
    </citation>
    <scope>NUCLEOTIDE SEQUENCE [LARGE SCALE GENOMIC DNA]</scope>
    <source>
        <strain evidence="4">AQ028</strain>
        <tissue evidence="4">Male pupae</tissue>
    </source>
</reference>
<feature type="region of interest" description="Disordered" evidence="2">
    <location>
        <begin position="892"/>
        <end position="943"/>
    </location>
</feature>
<feature type="domain" description="Chorein N-terminal" evidence="3">
    <location>
        <begin position="5"/>
        <end position="216"/>
    </location>
</feature>
<dbReference type="InterPro" id="IPR026854">
    <property type="entry name" value="VPS13_N"/>
</dbReference>
<dbReference type="PANTHER" id="PTHR12517">
    <property type="entry name" value="VACUOLAR PROTEIN SORTING-ASSOCIATED PROTEIN 13B"/>
    <property type="match status" value="1"/>
</dbReference>
<evidence type="ECO:0000313" key="5">
    <source>
        <dbReference type="Proteomes" id="UP001549921"/>
    </source>
</evidence>
<proteinExistence type="predicted"/>
<name>A0ABD0TT53_LOXSC</name>
<evidence type="ECO:0000256" key="1">
    <source>
        <dbReference type="ARBA" id="ARBA00022448"/>
    </source>
</evidence>
<protein>
    <recommendedName>
        <fullName evidence="3">Chorein N-terminal domain-containing protein</fullName>
    </recommendedName>
</protein>
<feature type="compositionally biased region" description="Basic and acidic residues" evidence="2">
    <location>
        <begin position="1165"/>
        <end position="1179"/>
    </location>
</feature>
<dbReference type="PANTHER" id="PTHR12517:SF0">
    <property type="entry name" value="INTERMEMBRANE LIPID TRANSFER PROTEIN VPS13B"/>
    <property type="match status" value="1"/>
</dbReference>
<dbReference type="Proteomes" id="UP001549921">
    <property type="component" value="Unassembled WGS sequence"/>
</dbReference>
<feature type="region of interest" description="Disordered" evidence="2">
    <location>
        <begin position="1159"/>
        <end position="1182"/>
    </location>
</feature>
<evidence type="ECO:0000313" key="4">
    <source>
        <dbReference type="EMBL" id="KAL0852426.1"/>
    </source>
</evidence>
<feature type="region of interest" description="Disordered" evidence="2">
    <location>
        <begin position="1679"/>
        <end position="1725"/>
    </location>
</feature>
<sequence length="3977" mass="436621">MFKIESYVTPILLSYVDKYVRDFKPADAQVSLWGGGVALHNLVLKADVLQQEVALPFTLVSGRIHELLIHVPWTKIMSEPIVVTIDTIECVLSLNPPTPADETQPPEPQNRRTQVVEAPPGYMQALVRRIVSNIALRVHHLIVKYVQDDIVLSLNVKHLSVDSAGGNWEPAFADIDQAEPVIRRLVRLDDLTLCLDRADSDGKIRFYQEPLLYRCQLDLRVLTRLVSASTRRATSLSIHLRSSKLAWGVTSDQLVLLLRLTRERPQVEDKPPPPTSKVTLSQSQPLHVTSSNSAEPARQESWSDWAWSWLPTWMDREGAVEEAPTPAMPIPVHFIAYLDDVSLVFKVMELESGVRKRARGVLELSATHAAIKSSTCSPTLAKIRVGLRTLSLSSKGKCVCGHLSLDASRDEPTIYLRKCKAEGSEEEWSWPEEDLSDIKVELARAADEELRTAPFVSANFRSDVEQTSAPEVREDGVTPPPDAPEETDELWLKMAPAVYAELTHERAPPDKYTNPYESPPRDFEYSDWAEVCNLKVQLQPLELRVCQELLHRLSALQGILTDLPPSDEPELPMRTLTVEECEALLDNLPQRRITIDATGLRIRLVPWDHSMTERPSEVPVTLDLEVPKATFVVTGPLYPQRVCQAACQLPKDSGPLWNGARLHVSGSITSLQAQLSSHTDTQSRPCARTDLRFVLHTLLNKKYFSTKESVVVSYSLKIREANMCGSAARLQAAWHVLASLLHERVSVHLKHTTLARDALADEESVAIDVTFEELALRGYLTEHINTHILSVQAARSTAYHAPNGGELKQAWLFSAPDTPTTTPYLRTAIQWCKKPITNSLDYIGMWTEPTSFSADPLFIAWLAYKPTLKPCTESQQLPVIKTVSSTQYFLRRRTTPPSSSGKHTASRTGSGAELVHVRPRSVGSSSEPSERRDQKQTQQTQTKPTVWWDGEALVKLHKRLRHLLVNVELGLVLLYVSSVSASALDCATVRDAMERHAAETQPVLAVSMGRLSMHSNTAMKHLWNDIRHDGPTFIDTTRPPRTSTMPIRAEKDSFPWRLRLADVSCYTLEVRYRPEHSSREQLGSLRSQLKITHAAPKTMLELLTTTVTISVVTKSLQIKVAQKHESKKHVETSTEEERMKYFTSGMDFKPSTLKEFFRGPAKNSSLRERSRGQQLEKETPVALTTASTIDGPVVSLGVHLHADTPPIILRLEHEQVHLVATALHGLQHIVTLLQRPPPKCPHSCAVGGASQLTLIRSMSDLEELPDPSEDTPSEHQSEQLISIYESRSCNTYKMKTFFWFQWVVSRATLVVATHSVKLAFDVDDIISTVDIQSHYNQLKVKVASASVRHYERTGSTEWTAGVLGGRVLEAREPSNAKEENHFMSVTVTQAQISNLPANWKEELHPKLLEHKQDVDSMWEIYATLAPLEAVIQPVILENVVSLLHEFAPRSFCTLSTEVEQRPKQWQLPFLYINAGGLRLLITSEDESKDTDDTFMIVVGKVTVNPHPENPICRRTIAGTDASWLGGSGPYEGRQYEILAKNFAVRSALFSQLVYQEASDKEMMQGTSGPAQNPALKWSQPIVSPIITSILHAVDIGCVIAPAMYISGALACGPAVEFNLVSDCAVELSVEQLALLQRVLVDVMGALSVHRVPGLTFEEDEKCPYASLLMHRAVPHDVRSVLSETSDGKPGSSAIPSAVAGTSGATDSGVETAASHSTFKSGHRHLDDNLGLKKSVSIGFVDHMADASDYLEVFVTMGTIEVSLYVGDDSSPEVIALRPPPTEGAPQDAPAQDEPAPVNVTLKAERTGEPKEIQEAENSIDSRTKSLTENIRQAEGAKSMADFKQALHIRRCEGHLPLLHLTLQQPNLYYWRRKAQKSLQVSLFDAWIGLGAGQVEGHWNAPLFTTARGALDPVTDIPPALLTVKATQPACGSAMKGNIRIDIERPVQVEVCTDRLRRLKGIMELIQDKMSRADDIDTSVVKLPFLYRLRRFMVHRSVESITIQTSQLGLCGTEGSIGCGCASLQLAASARPERISARALASALLVAAGPPGDHRHVLLQPVMLGVDLEAVWEPWRRAEGGLSACEPTVRLGIDLDRVTIDLRPAELAAASRIQQTLLKLSGGKTGVPPAPANSQETMYKMKLGKLSQPSFNNLGYKISGVTLEAEPGTDHHFYKDDLRSGAFKMVSGGQLPMAYQVTLHGPAVAWRYPHPRAITRIVAFPLPEQDIEIECVLELFSPILLRWHPHTFFKLPVVGPREIQLCVTAPDTVFAQMWRFRACVENEPTNPPFEFNIYRFTPKSDPLVPEVQPEMECPIGFVPVTAEQLSCAVRVDSYFAPHALPKLRLSVRLAAFELHAHNALPFLSSQVTALEGYYVSKPLMRSHRVLTITARDANAYSHLGSLAGYTALFAANVSSDVLDCATGTMERLVDEFTLRAALSVPERDVQRARTRLCATPVHVSLHVPRLRTLHALAADWRVATDQFLSASESEESFEEPQEPIHTKRELAAVTAAALDGRVSLWIHNSCASALRIGQEGTDELVPLGPGARLAYRWRSPTAAKKLRLAMAGPSQEWHWSSSISFTAGTYRIRLEDAAELGGKANNPGSGVYAHVRVEESGGRRSMTLAGRLTLANMLRYNLLYKVRARCPEAAQWRTVCSGELESESVGRSVLAGGDCEMALKIKFTTHDTGWSGDIPLKECPKENVPWLVKVPSAGEVPYISVWCRVVRARSEGRLLATVWPLYVLHSHLSLDTDVLIKTEATQSMLEISEESNATPLVQTARGRGTTTHLVAPGTTAARHQLSFQYRNIDCPVTREAVPMHYGVTDTSVFDKRAPVNTIEEVVQEILAWLERSGRNAAKQWPYSLVAKHWSGSWKPALMQPRCDVTVRYQPVRAGGGCCLELQLCPLILLCNAAPIALTLRAHDAAPLCKLEPGAAISPPSAVIQKPFFMSVEIGRETFVSGQLQVSDAPAGRYTAPPAGHVTLDRACPFAIHCNQKVALLTMYYEIKEEINVLGVSTTFVLINRLDTNILVSAVAVPIEASSEMELQPKTFKVVEPTKEGSIHGHPLCRFWLRGRWRGGGDPAELAPFLCVALPAGGYPASAPAPLRLGEPPFRRALALQDQNNRPVPVVVTQLKHDSRWLVCVARDPCPQFVVHNRSREPFAIAQPLPQDDPTARTAVVKECEGARWWCSVPAGATTHYSSPAYNARYPPPPSGEVNTSTLQFLTLARDIETGEHSWSAPVAVADGEQLVSLSGGLTVKLRVRTHPHSSLLELHDVDQSDISASDIRRRLVGPFSTSEQIILTKKDEIPRQTSSARKLTRTVGDEKLLGKGIAPEETVESSLDLTEGDEVTLVVATERTSQQSATSTHMNPELPPPSDELEVIKDSGKISTARLEEAEWSDNAPWASCERARCLVAALVVELSASAEARPLVALHVTRAAWLVLAEPKRTKTTLSIAGIQIDNLQYESGQFDFGVVASTPTEAKEPGEEERMPLLWSMLVERDAFDVREDSARVLLQLQQDTWAVLDYQYSELTEVDISIGPLALYVEDAYVSALVALARLAASPASAGAAGEAAAVCAELRALRAPLRLQALLVRPLDLTLTLHTAVRMYIALDQSPLRLGAFKLQHVCTSVERLTHALTVHYLSAAILGAGWVVGGLELLGAPGALAARVGGASGGVRGVASAAAAALVRSLSAWAGSLARNLDLLAGDEEHARRAAAARRRPPPSLVAGLMLGITNFAINILGAVGGLAHHPLVGVAVGETASGATALRRGLLGALTKPLSATADLVAYAGHGLLTQTGWDPVPQPRPSRWSGEGSVEAAVGWRRDSVRWTFRLAELTALAGFEVLLDGAPLQLLLTHKFLVVADPDTEKIVEMIDLRYCSIGAYQGPIIELHVTQRRQSKQIESRVDEDDEYQLSAAAMARVARYTGTEGASSAGVGEERVLSLLPPPGRSLALHAALAAAIHHNSGTHFPLL</sequence>
<evidence type="ECO:0000259" key="3">
    <source>
        <dbReference type="Pfam" id="PF12624"/>
    </source>
</evidence>
<accession>A0ABD0TT53</accession>
<organism evidence="4 5">
    <name type="scientific">Loxostege sticticalis</name>
    <name type="common">Beet webworm moth</name>
    <dbReference type="NCBI Taxonomy" id="481309"/>
    <lineage>
        <taxon>Eukaryota</taxon>
        <taxon>Metazoa</taxon>
        <taxon>Ecdysozoa</taxon>
        <taxon>Arthropoda</taxon>
        <taxon>Hexapoda</taxon>
        <taxon>Insecta</taxon>
        <taxon>Pterygota</taxon>
        <taxon>Neoptera</taxon>
        <taxon>Endopterygota</taxon>
        <taxon>Lepidoptera</taxon>
        <taxon>Glossata</taxon>
        <taxon>Ditrysia</taxon>
        <taxon>Pyraloidea</taxon>
        <taxon>Crambidae</taxon>
        <taxon>Pyraustinae</taxon>
        <taxon>Loxostege</taxon>
    </lineage>
</organism>
<feature type="region of interest" description="Disordered" evidence="2">
    <location>
        <begin position="265"/>
        <end position="299"/>
    </location>
</feature>
<feature type="compositionally biased region" description="Polar residues" evidence="2">
    <location>
        <begin position="3358"/>
        <end position="3369"/>
    </location>
</feature>
<dbReference type="Pfam" id="PF12624">
    <property type="entry name" value="VPS13_N"/>
    <property type="match status" value="1"/>
</dbReference>
<gene>
    <name evidence="4" type="ORF">ABMA28_000610</name>
</gene>